<feature type="transmembrane region" description="Helical" evidence="1">
    <location>
        <begin position="65"/>
        <end position="87"/>
    </location>
</feature>
<dbReference type="AlphaFoldDB" id="A0A3N4HYS0"/>
<protein>
    <submittedName>
        <fullName evidence="2">Uncharacterized protein</fullName>
    </submittedName>
</protein>
<accession>A0A3N4HYS0</accession>
<dbReference type="EMBL" id="ML119733">
    <property type="protein sequence ID" value="RPA77010.1"/>
    <property type="molecule type" value="Genomic_DNA"/>
</dbReference>
<keyword evidence="3" id="KW-1185">Reference proteome</keyword>
<keyword evidence="1" id="KW-1133">Transmembrane helix</keyword>
<evidence type="ECO:0000313" key="2">
    <source>
        <dbReference type="EMBL" id="RPA77010.1"/>
    </source>
</evidence>
<organism evidence="2 3">
    <name type="scientific">Ascobolus immersus RN42</name>
    <dbReference type="NCBI Taxonomy" id="1160509"/>
    <lineage>
        <taxon>Eukaryota</taxon>
        <taxon>Fungi</taxon>
        <taxon>Dikarya</taxon>
        <taxon>Ascomycota</taxon>
        <taxon>Pezizomycotina</taxon>
        <taxon>Pezizomycetes</taxon>
        <taxon>Pezizales</taxon>
        <taxon>Ascobolaceae</taxon>
        <taxon>Ascobolus</taxon>
    </lineage>
</organism>
<evidence type="ECO:0000256" key="1">
    <source>
        <dbReference type="SAM" id="Phobius"/>
    </source>
</evidence>
<feature type="transmembrane region" description="Helical" evidence="1">
    <location>
        <begin position="20"/>
        <end position="44"/>
    </location>
</feature>
<gene>
    <name evidence="2" type="ORF">BJ508DRAFT_175568</name>
</gene>
<reference evidence="2 3" key="1">
    <citation type="journal article" date="2018" name="Nat. Ecol. Evol.">
        <title>Pezizomycetes genomes reveal the molecular basis of ectomycorrhizal truffle lifestyle.</title>
        <authorList>
            <person name="Murat C."/>
            <person name="Payen T."/>
            <person name="Noel B."/>
            <person name="Kuo A."/>
            <person name="Morin E."/>
            <person name="Chen J."/>
            <person name="Kohler A."/>
            <person name="Krizsan K."/>
            <person name="Balestrini R."/>
            <person name="Da Silva C."/>
            <person name="Montanini B."/>
            <person name="Hainaut M."/>
            <person name="Levati E."/>
            <person name="Barry K.W."/>
            <person name="Belfiori B."/>
            <person name="Cichocki N."/>
            <person name="Clum A."/>
            <person name="Dockter R.B."/>
            <person name="Fauchery L."/>
            <person name="Guy J."/>
            <person name="Iotti M."/>
            <person name="Le Tacon F."/>
            <person name="Lindquist E.A."/>
            <person name="Lipzen A."/>
            <person name="Malagnac F."/>
            <person name="Mello A."/>
            <person name="Molinier V."/>
            <person name="Miyauchi S."/>
            <person name="Poulain J."/>
            <person name="Riccioni C."/>
            <person name="Rubini A."/>
            <person name="Sitrit Y."/>
            <person name="Splivallo R."/>
            <person name="Traeger S."/>
            <person name="Wang M."/>
            <person name="Zifcakova L."/>
            <person name="Wipf D."/>
            <person name="Zambonelli A."/>
            <person name="Paolocci F."/>
            <person name="Nowrousian M."/>
            <person name="Ottonello S."/>
            <person name="Baldrian P."/>
            <person name="Spatafora J.W."/>
            <person name="Henrissat B."/>
            <person name="Nagy L.G."/>
            <person name="Aury J.M."/>
            <person name="Wincker P."/>
            <person name="Grigoriev I.V."/>
            <person name="Bonfante P."/>
            <person name="Martin F.M."/>
        </authorList>
    </citation>
    <scope>NUCLEOTIDE SEQUENCE [LARGE SCALE GENOMIC DNA]</scope>
    <source>
        <strain evidence="2 3">RN42</strain>
    </source>
</reference>
<dbReference type="Proteomes" id="UP000275078">
    <property type="component" value="Unassembled WGS sequence"/>
</dbReference>
<keyword evidence="1" id="KW-0472">Membrane</keyword>
<name>A0A3N4HYS0_ASCIM</name>
<evidence type="ECO:0000313" key="3">
    <source>
        <dbReference type="Proteomes" id="UP000275078"/>
    </source>
</evidence>
<proteinExistence type="predicted"/>
<sequence>MLAIYWSYALWRFSPFRPALLPLSFGYLLMLLIYYGYLCFTCLYMSSLFTCFRTIQKGFSFGLSLFISAYSLACLLFIIVCGFISLLV</sequence>
<keyword evidence="1" id="KW-0812">Transmembrane</keyword>